<feature type="chain" id="PRO_5035156205" description="VWFA domain-containing protein" evidence="1">
    <location>
        <begin position="25"/>
        <end position="255"/>
    </location>
</feature>
<reference evidence="3" key="2">
    <citation type="submission" date="2020-09" db="EMBL/GenBank/DDBJ databases">
        <authorList>
            <person name="Sun Q."/>
            <person name="Zhou Y."/>
        </authorList>
    </citation>
    <scope>NUCLEOTIDE SEQUENCE</scope>
    <source>
        <strain evidence="3">CGMCC 1.15725</strain>
    </source>
</reference>
<proteinExistence type="predicted"/>
<organism evidence="3 4">
    <name type="scientific">Aliidongia dinghuensis</name>
    <dbReference type="NCBI Taxonomy" id="1867774"/>
    <lineage>
        <taxon>Bacteria</taxon>
        <taxon>Pseudomonadati</taxon>
        <taxon>Pseudomonadota</taxon>
        <taxon>Alphaproteobacteria</taxon>
        <taxon>Rhodospirillales</taxon>
        <taxon>Dongiaceae</taxon>
        <taxon>Aliidongia</taxon>
    </lineage>
</organism>
<comment type="caution">
    <text evidence="3">The sequence shown here is derived from an EMBL/GenBank/DDBJ whole genome shotgun (WGS) entry which is preliminary data.</text>
</comment>
<dbReference type="Pfam" id="PF06707">
    <property type="entry name" value="DUF1194"/>
    <property type="match status" value="1"/>
</dbReference>
<dbReference type="EMBL" id="BMJQ01000010">
    <property type="protein sequence ID" value="GGF29899.1"/>
    <property type="molecule type" value="Genomic_DNA"/>
</dbReference>
<name>A0A8J2YXT1_9PROT</name>
<keyword evidence="1" id="KW-0732">Signal</keyword>
<gene>
    <name evidence="3" type="ORF">GCM10011611_39970</name>
</gene>
<evidence type="ECO:0000259" key="2">
    <source>
        <dbReference type="PROSITE" id="PS50234"/>
    </source>
</evidence>
<accession>A0A8J2YXT1</accession>
<evidence type="ECO:0000256" key="1">
    <source>
        <dbReference type="SAM" id="SignalP"/>
    </source>
</evidence>
<reference evidence="3" key="1">
    <citation type="journal article" date="2014" name="Int. J. Syst. Evol. Microbiol.">
        <title>Complete genome sequence of Corynebacterium casei LMG S-19264T (=DSM 44701T), isolated from a smear-ripened cheese.</title>
        <authorList>
            <consortium name="US DOE Joint Genome Institute (JGI-PGF)"/>
            <person name="Walter F."/>
            <person name="Albersmeier A."/>
            <person name="Kalinowski J."/>
            <person name="Ruckert C."/>
        </authorList>
    </citation>
    <scope>NUCLEOTIDE SEQUENCE</scope>
    <source>
        <strain evidence="3">CGMCC 1.15725</strain>
    </source>
</reference>
<evidence type="ECO:0000313" key="3">
    <source>
        <dbReference type="EMBL" id="GGF29899.1"/>
    </source>
</evidence>
<dbReference type="InterPro" id="IPR036465">
    <property type="entry name" value="vWFA_dom_sf"/>
</dbReference>
<dbReference type="RefSeq" id="WP_189049001.1">
    <property type="nucleotide sequence ID" value="NZ_BMJQ01000010.1"/>
</dbReference>
<dbReference type="PROSITE" id="PS50234">
    <property type="entry name" value="VWFA"/>
    <property type="match status" value="1"/>
</dbReference>
<dbReference type="AlphaFoldDB" id="A0A8J2YXT1"/>
<dbReference type="CDD" id="cd00198">
    <property type="entry name" value="vWFA"/>
    <property type="match status" value="1"/>
</dbReference>
<dbReference type="Gene3D" id="3.40.50.410">
    <property type="entry name" value="von Willebrand factor, type A domain"/>
    <property type="match status" value="1"/>
</dbReference>
<dbReference type="Proteomes" id="UP000646365">
    <property type="component" value="Unassembled WGS sequence"/>
</dbReference>
<dbReference type="InterPro" id="IPR002035">
    <property type="entry name" value="VWF_A"/>
</dbReference>
<feature type="signal peptide" evidence="1">
    <location>
        <begin position="1"/>
        <end position="24"/>
    </location>
</feature>
<protein>
    <recommendedName>
        <fullName evidence="2">VWFA domain-containing protein</fullName>
    </recommendedName>
</protein>
<dbReference type="InterPro" id="IPR010607">
    <property type="entry name" value="DUF1194"/>
</dbReference>
<evidence type="ECO:0000313" key="4">
    <source>
        <dbReference type="Proteomes" id="UP000646365"/>
    </source>
</evidence>
<keyword evidence="4" id="KW-1185">Reference proteome</keyword>
<dbReference type="SUPFAM" id="SSF53300">
    <property type="entry name" value="vWA-like"/>
    <property type="match status" value="1"/>
</dbReference>
<sequence>MKHWLTAILLLAAASLPIATGARAAEPVDTALVIAVDVSLSVNDERYELQRDGTAAAIASPDFTKAVSAGPNGAVAVTVMEFSDPDRQIVVMPWTRIASAADAQAFAQKLHQVHRSSSGLTGIANALLAAEDLLVDSPWPATRRVVDVSGDGMSNIGPPIEEVRDKLVTDGITINGLPILTEEPWLETYYTLYVIGGPGAFVIVAQDLDSFADAMRRKLVAEVTVSGLSPLPRSPLLEMQRAGPHWPARPWLSRG</sequence>
<feature type="domain" description="VWFA" evidence="2">
    <location>
        <begin position="31"/>
        <end position="219"/>
    </location>
</feature>